<protein>
    <recommendedName>
        <fullName evidence="7">DNA topoisomerase 4 subunit A</fullName>
        <ecNumber evidence="7">5.6.2.2</ecNumber>
    </recommendedName>
    <alternativeName>
        <fullName evidence="7">Topoisomerase IV subunit A</fullName>
    </alternativeName>
</protein>
<feature type="site" description="Transition state stabilizer" evidence="7">
    <location>
        <position position="126"/>
    </location>
</feature>
<dbReference type="Proteomes" id="UP001652504">
    <property type="component" value="Unassembled WGS sequence"/>
</dbReference>
<dbReference type="EMBL" id="JAOWKX010000011">
    <property type="protein sequence ID" value="MCV2886445.1"/>
    <property type="molecule type" value="Genomic_DNA"/>
</dbReference>
<dbReference type="HAMAP" id="MF_00936">
    <property type="entry name" value="ParC_type1"/>
    <property type="match status" value="1"/>
</dbReference>
<evidence type="ECO:0000313" key="12">
    <source>
        <dbReference type="Proteomes" id="UP001652504"/>
    </source>
</evidence>
<dbReference type="Gene3D" id="2.120.10.90">
    <property type="entry name" value="DNA gyrase/topoisomerase IV, subunit A, C-terminal"/>
    <property type="match status" value="1"/>
</dbReference>
<dbReference type="InterPro" id="IPR050220">
    <property type="entry name" value="Type_II_DNA_Topoisomerases"/>
</dbReference>
<feature type="domain" description="Topo IIA-type catalytic" evidence="10">
    <location>
        <begin position="38"/>
        <end position="501"/>
    </location>
</feature>
<dbReference type="InterPro" id="IPR035516">
    <property type="entry name" value="Gyrase/topoIV_suA_C"/>
</dbReference>
<evidence type="ECO:0000256" key="7">
    <source>
        <dbReference type="HAMAP-Rule" id="MF_00936"/>
    </source>
</evidence>
<feature type="site" description="Interaction with DNA" evidence="7">
    <location>
        <position position="82"/>
    </location>
</feature>
<evidence type="ECO:0000256" key="6">
    <source>
        <dbReference type="ARBA" id="ARBA00023235"/>
    </source>
</evidence>
<evidence type="ECO:0000256" key="3">
    <source>
        <dbReference type="ARBA" id="ARBA00023029"/>
    </source>
</evidence>
<dbReference type="PANTHER" id="PTHR43493:SF1">
    <property type="entry name" value="DNA TOPOISOMERASE 4 SUBUNIT A"/>
    <property type="match status" value="1"/>
</dbReference>
<keyword evidence="5 7" id="KW-0472">Membrane</keyword>
<dbReference type="InterPro" id="IPR005742">
    <property type="entry name" value="TopoIV_A_Gneg"/>
</dbReference>
<keyword evidence="6 7" id="KW-0413">Isomerase</keyword>
<dbReference type="GO" id="GO:0003918">
    <property type="term" value="F:DNA topoisomerase type II (double strand cut, ATP-hydrolyzing) activity"/>
    <property type="evidence" value="ECO:0007669"/>
    <property type="project" value="UniProtKB-EC"/>
</dbReference>
<dbReference type="NCBIfam" id="NF004044">
    <property type="entry name" value="PRK05561.1"/>
    <property type="match status" value="1"/>
</dbReference>
<dbReference type="EC" id="5.6.2.2" evidence="7"/>
<feature type="coiled-coil region" evidence="9">
    <location>
        <begin position="433"/>
        <end position="460"/>
    </location>
</feature>
<keyword evidence="12" id="KW-1185">Reference proteome</keyword>
<dbReference type="Gene3D" id="1.10.268.10">
    <property type="entry name" value="Topoisomerase, domain 3"/>
    <property type="match status" value="1"/>
</dbReference>
<evidence type="ECO:0000259" key="10">
    <source>
        <dbReference type="PROSITE" id="PS52040"/>
    </source>
</evidence>
<feature type="site" description="Interaction with DNA" evidence="7">
    <location>
        <position position="46"/>
    </location>
</feature>
<evidence type="ECO:0000256" key="4">
    <source>
        <dbReference type="ARBA" id="ARBA00023125"/>
    </source>
</evidence>
<evidence type="ECO:0000256" key="8">
    <source>
        <dbReference type="PROSITE-ProRule" id="PRU01384"/>
    </source>
</evidence>
<comment type="catalytic activity">
    <reaction evidence="1 7 8">
        <text>ATP-dependent breakage, passage and rejoining of double-stranded DNA.</text>
        <dbReference type="EC" id="5.6.2.2"/>
    </reaction>
</comment>
<evidence type="ECO:0000256" key="2">
    <source>
        <dbReference type="ARBA" id="ARBA00022475"/>
    </source>
</evidence>
<keyword evidence="3 7" id="KW-0799">Topoisomerase</keyword>
<proteinExistence type="inferred from homology"/>
<dbReference type="SMART" id="SM00434">
    <property type="entry name" value="TOP4c"/>
    <property type="match status" value="1"/>
</dbReference>
<comment type="subcellular location">
    <subcellularLocation>
        <location evidence="7">Cell membrane</location>
        <topology evidence="7">Peripheral membrane protein</topology>
    </subcellularLocation>
</comment>
<dbReference type="SUPFAM" id="SSF101904">
    <property type="entry name" value="GyrA/ParC C-terminal domain-like"/>
    <property type="match status" value="1"/>
</dbReference>
<comment type="function">
    <text evidence="7">Topoisomerase IV is essential for chromosome segregation. It relaxes supercoiled DNA. Performs the decatenation events required during the replication of a circular DNA molecule.</text>
</comment>
<evidence type="ECO:0000256" key="5">
    <source>
        <dbReference type="ARBA" id="ARBA00023136"/>
    </source>
</evidence>
<comment type="subunit">
    <text evidence="7">Heterotetramer composed of ParC and ParE.</text>
</comment>
<keyword evidence="9" id="KW-0175">Coiled coil</keyword>
<dbReference type="NCBIfam" id="TIGR01062">
    <property type="entry name" value="parC_Gneg"/>
    <property type="match status" value="1"/>
</dbReference>
<evidence type="ECO:0000256" key="1">
    <source>
        <dbReference type="ARBA" id="ARBA00000185"/>
    </source>
</evidence>
<dbReference type="Pfam" id="PF00521">
    <property type="entry name" value="DNA_topoisoIV"/>
    <property type="match status" value="1"/>
</dbReference>
<evidence type="ECO:0000256" key="9">
    <source>
        <dbReference type="SAM" id="Coils"/>
    </source>
</evidence>
<dbReference type="SUPFAM" id="SSF56719">
    <property type="entry name" value="Type II DNA topoisomerase"/>
    <property type="match status" value="1"/>
</dbReference>
<dbReference type="InterPro" id="IPR013757">
    <property type="entry name" value="Topo_IIA_A_a_sf"/>
</dbReference>
<dbReference type="InterPro" id="IPR013758">
    <property type="entry name" value="Topo_IIA_A/C_ab"/>
</dbReference>
<comment type="caution">
    <text evidence="11">The sequence shown here is derived from an EMBL/GenBank/DDBJ whole genome shotgun (WGS) entry which is preliminary data.</text>
</comment>
<name>A0ABT3ACT7_9ALTE</name>
<reference evidence="11 12" key="1">
    <citation type="submission" date="2022-10" db="EMBL/GenBank/DDBJ databases">
        <title>Aestuariibacter sp. AA17 isolated from Montipora capitata coral fragment.</title>
        <authorList>
            <person name="Emsley S.A."/>
            <person name="Pfannmuller K.M."/>
            <person name="Loughran R.M."/>
            <person name="Shlafstein M."/>
            <person name="Papke E."/>
            <person name="Saw J.H."/>
            <person name="Ushijima B."/>
            <person name="Videau P."/>
        </authorList>
    </citation>
    <scope>NUCLEOTIDE SEQUENCE [LARGE SCALE GENOMIC DNA]</scope>
    <source>
        <strain evidence="11 12">AA17</strain>
    </source>
</reference>
<dbReference type="PROSITE" id="PS52040">
    <property type="entry name" value="TOPO_IIA"/>
    <property type="match status" value="1"/>
</dbReference>
<dbReference type="Gene3D" id="3.30.1360.40">
    <property type="match status" value="1"/>
</dbReference>
<dbReference type="RefSeq" id="WP_263713732.1">
    <property type="nucleotide sequence ID" value="NZ_JAOWKX010000011.1"/>
</dbReference>
<dbReference type="InterPro" id="IPR013760">
    <property type="entry name" value="Topo_IIA-like_dom_sf"/>
</dbReference>
<accession>A0ABT3ACT7</accession>
<keyword evidence="4 7" id="KW-0238">DNA-binding</keyword>
<sequence>MSDEISINSDGIEQLPLRRFTEDAYLNYSMYVIMDRALPHIGDGLKPVQRRIIYAMSDLGLSATAKYKKSARTVGDVLGKFHPHGDSACYEAMVLMAQPFSYRYPLVDGQGNWGAPDDPKSFAAMRYTEARLSRFSEVLLNELGQGTVDWTPNFDGTLQEPKVLPSRLPHILLNGVTGIAVGMATDIPPHNVRELANACAHLLDNSKAELADLLGFVQGPDYPTEAEIITPRADIQKLYETGRGSIKMRAVFQEESGEIVVTALPHQASGAKVLEQIAAQMQSKKLPMVSDLRDESDHENPTRIVISPRSNRVDIEQLMQHLFATTDLEKSYRVNLNMIGLDGRPQVKDLRVILTEWLTFRKDTVVRRLQHRLDKVLARLHILEGLMIAFLNIDEVIHIIRHEDEPKKELMARFGLSDKQAEAILELKLRHLAKLEEIKIRSEQDELARERDELQQLLGSDRRLKTLIKKEILADAEKYGDDRRSPIVERNEAKALSEKELVPSESVTIVLSEKGWARCAKGHDVDVEGLSYKAGDSYRASSKGRSNQPVVFLDSSGRTFSCDAHSLPSARSQGEPLTGRFNIVGGETFEHVLTGNDEQRFLMASDSGYGFVGKFADMVSKNKAGKAFLTIPSGGKALAPMSVKHLDTDWCLAISNEGRMLMFPLRDLPCLGKGKGNKIINIPSAKAQSREEFVKVLAVVPDGAHVKIVAGKRSMTLSAADLEHYQGERGRRGNKLPRGLQRVDSIEVDLPASAEQALDVDAPSDGENTV</sequence>
<organism evidence="11 12">
    <name type="scientific">Fluctibacter corallii</name>
    <dbReference type="NCBI Taxonomy" id="2984329"/>
    <lineage>
        <taxon>Bacteria</taxon>
        <taxon>Pseudomonadati</taxon>
        <taxon>Pseudomonadota</taxon>
        <taxon>Gammaproteobacteria</taxon>
        <taxon>Alteromonadales</taxon>
        <taxon>Alteromonadaceae</taxon>
        <taxon>Fluctibacter</taxon>
    </lineage>
</organism>
<keyword evidence="2 7" id="KW-1003">Cell membrane</keyword>
<gene>
    <name evidence="7 11" type="primary">parC</name>
    <name evidence="11" type="ORF">OE749_17250</name>
</gene>
<feature type="active site" description="O-(5'-phospho-DNA)-tyrosine intermediate" evidence="7 8">
    <location>
        <position position="127"/>
    </location>
</feature>
<dbReference type="PANTHER" id="PTHR43493">
    <property type="entry name" value="DNA GYRASE/TOPOISOMERASE SUBUNIT A"/>
    <property type="match status" value="1"/>
</dbReference>
<evidence type="ECO:0000313" key="11">
    <source>
        <dbReference type="EMBL" id="MCV2886445.1"/>
    </source>
</evidence>
<dbReference type="InterPro" id="IPR002205">
    <property type="entry name" value="Topo_IIA_dom_A"/>
</dbReference>
<feature type="site" description="Interaction with DNA" evidence="7">
    <location>
        <position position="84"/>
    </location>
</feature>
<dbReference type="CDD" id="cd00187">
    <property type="entry name" value="TOP4c"/>
    <property type="match status" value="1"/>
</dbReference>
<dbReference type="Gene3D" id="3.90.199.10">
    <property type="entry name" value="Topoisomerase II, domain 5"/>
    <property type="match status" value="1"/>
</dbReference>
<comment type="similarity">
    <text evidence="7">Belongs to the type II topoisomerase GyrA/ParC subunit family. ParC type 1 subfamily.</text>
</comment>